<dbReference type="Proteomes" id="UP000307956">
    <property type="component" value="Unassembled WGS sequence"/>
</dbReference>
<dbReference type="Pfam" id="PF10124">
    <property type="entry name" value="Mu-like_gpT"/>
    <property type="match status" value="1"/>
</dbReference>
<name>A0A4S4AMT1_9RHOO</name>
<evidence type="ECO:0000313" key="2">
    <source>
        <dbReference type="EMBL" id="THF60910.1"/>
    </source>
</evidence>
<evidence type="ECO:0000313" key="3">
    <source>
        <dbReference type="Proteomes" id="UP000307956"/>
    </source>
</evidence>
<dbReference type="EMBL" id="SSOD01000008">
    <property type="protein sequence ID" value="THF60910.1"/>
    <property type="molecule type" value="Genomic_DNA"/>
</dbReference>
<comment type="caution">
    <text evidence="2">The sequence shown here is derived from an EMBL/GenBank/DDBJ whole genome shotgun (WGS) entry which is preliminary data.</text>
</comment>
<accession>A0A4S4AMT1</accession>
<reference evidence="2 3" key="1">
    <citation type="submission" date="2019-04" db="EMBL/GenBank/DDBJ databases">
        <title>Azoarcus rhizosphaerae sp. nov. isolated from rhizosphere of Ficus religiosa.</title>
        <authorList>
            <person name="Lin S.-Y."/>
            <person name="Hameed A."/>
            <person name="Hsu Y.-H."/>
            <person name="Young C.-C."/>
        </authorList>
    </citation>
    <scope>NUCLEOTIDE SEQUENCE [LARGE SCALE GENOMIC DNA]</scope>
    <source>
        <strain evidence="2 3">CC-YHH848</strain>
    </source>
</reference>
<dbReference type="AlphaFoldDB" id="A0A4S4AMT1"/>
<evidence type="ECO:0000259" key="1">
    <source>
        <dbReference type="Pfam" id="PF10124"/>
    </source>
</evidence>
<gene>
    <name evidence="2" type="ORF">E6O51_11815</name>
</gene>
<sequence>MILTPENLRALQAGFNAAFVRGIESVQPSYQQIAMTVTSQAQAENYGWMKDLPGMREWVGPRVINNLESVGAYLENKPWEHTIGVDRFHVEDDRLGIYTLKFSQQGELVARHPDVLTWSLLRQGFTQAGFDGQPFFDADHVGYGQDGNETSWSNLQAGAGAPWFLMDLSRTYLKPLVFQERQRPEFVYKTRPDDDNVFFENQLIFGASARYNAGFGFHQLAFGSRAALDADNYQAGRVALASQYGPDGTPKAVTATHLVVGMSNAAAAAELLQAERNAAGATNIYRGTTQLIVSPYLA</sequence>
<keyword evidence="3" id="KW-1185">Reference proteome</keyword>
<dbReference type="OrthoDB" id="9804833at2"/>
<organism evidence="2 3">
    <name type="scientific">Pseudothauera rhizosphaerae</name>
    <dbReference type="NCBI Taxonomy" id="2565932"/>
    <lineage>
        <taxon>Bacteria</taxon>
        <taxon>Pseudomonadati</taxon>
        <taxon>Pseudomonadota</taxon>
        <taxon>Betaproteobacteria</taxon>
        <taxon>Rhodocyclales</taxon>
        <taxon>Zoogloeaceae</taxon>
        <taxon>Pseudothauera</taxon>
    </lineage>
</organism>
<dbReference type="InterPro" id="IPR018774">
    <property type="entry name" value="Phage_Mu_GpT"/>
</dbReference>
<dbReference type="RefSeq" id="WP_136385184.1">
    <property type="nucleotide sequence ID" value="NZ_SSOD01000008.1"/>
</dbReference>
<feature type="domain" description="Bacteriophage Mu GpT" evidence="1">
    <location>
        <begin position="8"/>
        <end position="297"/>
    </location>
</feature>
<protein>
    <recommendedName>
        <fullName evidence="1">Bacteriophage Mu GpT domain-containing protein</fullName>
    </recommendedName>
</protein>
<proteinExistence type="predicted"/>